<dbReference type="Gene3D" id="1.10.101.10">
    <property type="entry name" value="PGBD-like superfamily/PGBD"/>
    <property type="match status" value="2"/>
</dbReference>
<evidence type="ECO:0000259" key="2">
    <source>
        <dbReference type="Pfam" id="PF01471"/>
    </source>
</evidence>
<dbReference type="PANTHER" id="PTHR41533">
    <property type="entry name" value="L,D-TRANSPEPTIDASE HI_1667-RELATED"/>
    <property type="match status" value="1"/>
</dbReference>
<accession>A0ABS5Y799</accession>
<dbReference type="InterPro" id="IPR036365">
    <property type="entry name" value="PGBD-like_sf"/>
</dbReference>
<keyword evidence="4" id="KW-1185">Reference proteome</keyword>
<dbReference type="InterPro" id="IPR036366">
    <property type="entry name" value="PGBDSf"/>
</dbReference>
<proteinExistence type="predicted"/>
<protein>
    <submittedName>
        <fullName evidence="3">Peptidoglycan-binding protein</fullName>
    </submittedName>
</protein>
<evidence type="ECO:0000256" key="1">
    <source>
        <dbReference type="SAM" id="MobiDB-lite"/>
    </source>
</evidence>
<evidence type="ECO:0000313" key="3">
    <source>
        <dbReference type="EMBL" id="MBT9313740.1"/>
    </source>
</evidence>
<dbReference type="EMBL" id="JADOER010000016">
    <property type="protein sequence ID" value="MBT9313740.1"/>
    <property type="molecule type" value="Genomic_DNA"/>
</dbReference>
<dbReference type="Pfam" id="PF01471">
    <property type="entry name" value="PG_binding_1"/>
    <property type="match status" value="2"/>
</dbReference>
<organism evidence="3 4">
    <name type="scientific">Leptothoe kymatousa TAU-MAC 1615</name>
    <dbReference type="NCBI Taxonomy" id="2364775"/>
    <lineage>
        <taxon>Bacteria</taxon>
        <taxon>Bacillati</taxon>
        <taxon>Cyanobacteriota</taxon>
        <taxon>Cyanophyceae</taxon>
        <taxon>Nodosilineales</taxon>
        <taxon>Cymatolegaceae</taxon>
        <taxon>Leptothoe</taxon>
        <taxon>Leptothoe kymatousa</taxon>
    </lineage>
</organism>
<feature type="domain" description="Peptidoglycan binding-like" evidence="2">
    <location>
        <begin position="37"/>
        <end position="91"/>
    </location>
</feature>
<sequence length="198" mass="21247">MGLPGLQQHAVALSLKQTQAVNSEDKLQTTLRPGAVGSSVKDIQAILSLMGYYTGPINGTYDQSTIAAVQQLQTEIGLTADGIVGPVTWQRILPSPTILNQPIQPATQPETENTAEPAPNIETTPIETAGNPPMLRLEDRGTDVQRLQNKLKGLNFYSGPIDGVFGEQTEAAVADFQRQFGLEVDGIVGAATWQRLLQ</sequence>
<name>A0ABS5Y799_9CYAN</name>
<gene>
    <name evidence="3" type="ORF">IXB28_16135</name>
</gene>
<evidence type="ECO:0000313" key="4">
    <source>
        <dbReference type="Proteomes" id="UP001196661"/>
    </source>
</evidence>
<dbReference type="Proteomes" id="UP001196661">
    <property type="component" value="Unassembled WGS sequence"/>
</dbReference>
<dbReference type="PANTHER" id="PTHR41533:SF1">
    <property type="entry name" value="L,D-TRANSPEPTIDASE YCBB-RELATED"/>
    <property type="match status" value="1"/>
</dbReference>
<feature type="region of interest" description="Disordered" evidence="1">
    <location>
        <begin position="107"/>
        <end position="133"/>
    </location>
</feature>
<reference evidence="3 4" key="1">
    <citation type="journal article" date="2021" name="Mar. Drugs">
        <title>Genome Reduction and Secondary Metabolism of the Marine Sponge-Associated Cyanobacterium Leptothoe.</title>
        <authorList>
            <person name="Konstantinou D."/>
            <person name="Popin R.V."/>
            <person name="Fewer D.P."/>
            <person name="Sivonen K."/>
            <person name="Gkelis S."/>
        </authorList>
    </citation>
    <scope>NUCLEOTIDE SEQUENCE [LARGE SCALE GENOMIC DNA]</scope>
    <source>
        <strain evidence="3 4">TAU-MAC 1615</strain>
    </source>
</reference>
<comment type="caution">
    <text evidence="3">The sequence shown here is derived from an EMBL/GenBank/DDBJ whole genome shotgun (WGS) entry which is preliminary data.</text>
</comment>
<dbReference type="InterPro" id="IPR002477">
    <property type="entry name" value="Peptidoglycan-bd-like"/>
</dbReference>
<dbReference type="InterPro" id="IPR052905">
    <property type="entry name" value="LD-transpeptidase_YkuD-like"/>
</dbReference>
<dbReference type="SUPFAM" id="SSF47090">
    <property type="entry name" value="PGBD-like"/>
    <property type="match status" value="2"/>
</dbReference>
<feature type="domain" description="Peptidoglycan binding-like" evidence="2">
    <location>
        <begin position="140"/>
        <end position="196"/>
    </location>
</feature>